<dbReference type="Proteomes" id="UP000077051">
    <property type="component" value="Unassembled WGS sequence"/>
</dbReference>
<proteinExistence type="predicted"/>
<gene>
    <name evidence="2" type="ORF">MUCCIDRAFT_121815</name>
</gene>
<organism evidence="2 3">
    <name type="scientific">Mucor lusitanicus CBS 277.49</name>
    <dbReference type="NCBI Taxonomy" id="747725"/>
    <lineage>
        <taxon>Eukaryota</taxon>
        <taxon>Fungi</taxon>
        <taxon>Fungi incertae sedis</taxon>
        <taxon>Mucoromycota</taxon>
        <taxon>Mucoromycotina</taxon>
        <taxon>Mucoromycetes</taxon>
        <taxon>Mucorales</taxon>
        <taxon>Mucorineae</taxon>
        <taxon>Mucoraceae</taxon>
        <taxon>Mucor</taxon>
    </lineage>
</organism>
<accession>A0A162RGB0</accession>
<dbReference type="InterPro" id="IPR004875">
    <property type="entry name" value="DDE_SF_endonuclease_dom"/>
</dbReference>
<sequence length="271" mass="30713">YKIPEGTFNFSDGWLTKVFKRNNLKSRYTYGESASVDITTESIQSEISKIQNILKDYTAENILNFDETGLFYQQAPRRTICSEPLGGLKNSKKRLTVGLLCNATGTYKGHPIVIGNSKHPKCFDTRARLLAKTAVGNTHHVEYHHSPKAWMTLEIFTLYVKKLDAAFRRQGRNVALLLDNASVHKITLKLTNIVLVFLPANTTSKLQALDAGIIANFKAHFRAAQYDRALSQYLTSQLNNPYEMDQVQAMIYIATAWKKVNPETIANCWRH</sequence>
<dbReference type="GO" id="GO:0005634">
    <property type="term" value="C:nucleus"/>
    <property type="evidence" value="ECO:0007669"/>
    <property type="project" value="TreeGrafter"/>
</dbReference>
<comment type="caution">
    <text evidence="2">The sequence shown here is derived from an EMBL/GenBank/DDBJ whole genome shotgun (WGS) entry which is preliminary data.</text>
</comment>
<protein>
    <submittedName>
        <fullName evidence="2">Homeodomain-like DNA binding domain-containing transcription factor</fullName>
    </submittedName>
</protein>
<reference evidence="2 3" key="1">
    <citation type="submission" date="2015-06" db="EMBL/GenBank/DDBJ databases">
        <title>Expansion of signal transduction pathways in fungi by whole-genome duplication.</title>
        <authorList>
            <consortium name="DOE Joint Genome Institute"/>
            <person name="Corrochano L.M."/>
            <person name="Kuo A."/>
            <person name="Marcet-Houben M."/>
            <person name="Polaino S."/>
            <person name="Salamov A."/>
            <person name="Villalobos J.M."/>
            <person name="Alvarez M.I."/>
            <person name="Avalos J."/>
            <person name="Benito E.P."/>
            <person name="Benoit I."/>
            <person name="Burger G."/>
            <person name="Camino L.P."/>
            <person name="Canovas D."/>
            <person name="Cerda-Olmedo E."/>
            <person name="Cheng J.-F."/>
            <person name="Dominguez A."/>
            <person name="Elias M."/>
            <person name="Eslava A.P."/>
            <person name="Glaser F."/>
            <person name="Grimwood J."/>
            <person name="Gutierrez G."/>
            <person name="Heitman J."/>
            <person name="Henrissat B."/>
            <person name="Iturriaga E.A."/>
            <person name="Lang B.F."/>
            <person name="Lavin J.L."/>
            <person name="Lee S."/>
            <person name="Li W."/>
            <person name="Lindquist E."/>
            <person name="Lopez-Garcia S."/>
            <person name="Luque E.M."/>
            <person name="Marcos A.T."/>
            <person name="Martin J."/>
            <person name="Mccluskey K."/>
            <person name="Medina H.R."/>
            <person name="Miralles-Duran A."/>
            <person name="Miyazaki A."/>
            <person name="Munoz-Torres E."/>
            <person name="Oguiza J.A."/>
            <person name="Ohm R."/>
            <person name="Olmedo M."/>
            <person name="Orejas M."/>
            <person name="Ortiz-Castellanos L."/>
            <person name="Pisabarro A.G."/>
            <person name="Rodriguez-Romero J."/>
            <person name="Ruiz-Herrera J."/>
            <person name="Ruiz-Vazquez R."/>
            <person name="Sanz C."/>
            <person name="Schackwitz W."/>
            <person name="Schmutz J."/>
            <person name="Shahriari M."/>
            <person name="Shelest E."/>
            <person name="Silva-Franco F."/>
            <person name="Soanes D."/>
            <person name="Syed K."/>
            <person name="Tagua V.G."/>
            <person name="Talbot N.J."/>
            <person name="Thon M."/>
            <person name="De Vries R.P."/>
            <person name="Wiebenga A."/>
            <person name="Yadav J.S."/>
            <person name="Braun E.L."/>
            <person name="Baker S."/>
            <person name="Garre V."/>
            <person name="Horwitz B."/>
            <person name="Torres-Martinez S."/>
            <person name="Idnurm A."/>
            <person name="Herrera-Estrella A."/>
            <person name="Gabaldon T."/>
            <person name="Grigoriev I.V."/>
        </authorList>
    </citation>
    <scope>NUCLEOTIDE SEQUENCE [LARGE SCALE GENOMIC DNA]</scope>
    <source>
        <strain evidence="2 3">CBS 277.49</strain>
    </source>
</reference>
<dbReference type="VEuPathDB" id="FungiDB:MUCCIDRAFT_121815"/>
<feature type="non-terminal residue" evidence="2">
    <location>
        <position position="1"/>
    </location>
</feature>
<dbReference type="InterPro" id="IPR050863">
    <property type="entry name" value="CenT-Element_Derived"/>
</dbReference>
<feature type="domain" description="DDE-1" evidence="1">
    <location>
        <begin position="92"/>
        <end position="269"/>
    </location>
</feature>
<evidence type="ECO:0000313" key="3">
    <source>
        <dbReference type="Proteomes" id="UP000077051"/>
    </source>
</evidence>
<dbReference type="PANTHER" id="PTHR19303:SF73">
    <property type="entry name" value="PROTEIN PDC2"/>
    <property type="match status" value="1"/>
</dbReference>
<keyword evidence="2" id="KW-0371">Homeobox</keyword>
<name>A0A162RGB0_MUCCL</name>
<dbReference type="AlphaFoldDB" id="A0A162RGB0"/>
<dbReference type="Pfam" id="PF03184">
    <property type="entry name" value="DDE_1"/>
    <property type="match status" value="1"/>
</dbReference>
<keyword evidence="3" id="KW-1185">Reference proteome</keyword>
<dbReference type="OrthoDB" id="2350305at2759"/>
<dbReference type="EMBL" id="AMYB01000003">
    <property type="protein sequence ID" value="OAD05019.1"/>
    <property type="molecule type" value="Genomic_DNA"/>
</dbReference>
<dbReference type="STRING" id="747725.A0A162RGB0"/>
<evidence type="ECO:0000313" key="2">
    <source>
        <dbReference type="EMBL" id="OAD05019.1"/>
    </source>
</evidence>
<evidence type="ECO:0000259" key="1">
    <source>
        <dbReference type="Pfam" id="PF03184"/>
    </source>
</evidence>
<dbReference type="PANTHER" id="PTHR19303">
    <property type="entry name" value="TRANSPOSON"/>
    <property type="match status" value="1"/>
</dbReference>
<keyword evidence="2" id="KW-0238">DNA-binding</keyword>
<dbReference type="GO" id="GO:0003677">
    <property type="term" value="F:DNA binding"/>
    <property type="evidence" value="ECO:0007669"/>
    <property type="project" value="UniProtKB-KW"/>
</dbReference>
<feature type="non-terminal residue" evidence="2">
    <location>
        <position position="271"/>
    </location>
</feature>